<dbReference type="EMBL" id="CAXLJM020000075">
    <property type="protein sequence ID" value="CAL8128869.1"/>
    <property type="molecule type" value="Genomic_DNA"/>
</dbReference>
<dbReference type="Proteomes" id="UP001642540">
    <property type="component" value="Unassembled WGS sequence"/>
</dbReference>
<comment type="caution">
    <text evidence="1">The sequence shown here is derived from an EMBL/GenBank/DDBJ whole genome shotgun (WGS) entry which is preliminary data.</text>
</comment>
<proteinExistence type="predicted"/>
<organism evidence="1 2">
    <name type="scientific">Orchesella dallaii</name>
    <dbReference type="NCBI Taxonomy" id="48710"/>
    <lineage>
        <taxon>Eukaryota</taxon>
        <taxon>Metazoa</taxon>
        <taxon>Ecdysozoa</taxon>
        <taxon>Arthropoda</taxon>
        <taxon>Hexapoda</taxon>
        <taxon>Collembola</taxon>
        <taxon>Entomobryomorpha</taxon>
        <taxon>Entomobryoidea</taxon>
        <taxon>Orchesellidae</taxon>
        <taxon>Orchesellinae</taxon>
        <taxon>Orchesella</taxon>
    </lineage>
</organism>
<accession>A0ABP1RIR4</accession>
<gene>
    <name evidence="1" type="ORF">ODALV1_LOCUS22631</name>
</gene>
<reference evidence="1 2" key="1">
    <citation type="submission" date="2024-08" db="EMBL/GenBank/DDBJ databases">
        <authorList>
            <person name="Cucini C."/>
            <person name="Frati F."/>
        </authorList>
    </citation>
    <scope>NUCLEOTIDE SEQUENCE [LARGE SCALE GENOMIC DNA]</scope>
</reference>
<name>A0ABP1RIR4_9HEXA</name>
<evidence type="ECO:0000313" key="2">
    <source>
        <dbReference type="Proteomes" id="UP001642540"/>
    </source>
</evidence>
<protein>
    <submittedName>
        <fullName evidence="1">Uncharacterized protein</fullName>
    </submittedName>
</protein>
<keyword evidence="2" id="KW-1185">Reference proteome</keyword>
<sequence length="176" mass="20192">MCPGRIILVPNERPRVSQPHLEGEYDIIEQKAVDVKRKLKDLTLSQLVVRPQELVTSVFMETSLDVRPFLPTDDHLKRLIRQWRAKAHGRKEPLTREEIELSGLTDKRGEELVIHDSGDTNRIIVFSTKSNIQGIAVNTHDFVVRKGKRKRTYEIASTSRVVLGDSQQLTQVFQSQ</sequence>
<evidence type="ECO:0000313" key="1">
    <source>
        <dbReference type="EMBL" id="CAL8128869.1"/>
    </source>
</evidence>